<dbReference type="PANTHER" id="PTHR43806:SF11">
    <property type="entry name" value="CEREVISIN-RELATED"/>
    <property type="match status" value="1"/>
</dbReference>
<dbReference type="PROSITE" id="PS00138">
    <property type="entry name" value="SUBTILASE_SER"/>
    <property type="match status" value="1"/>
</dbReference>
<feature type="signal peptide" evidence="7">
    <location>
        <begin position="1"/>
        <end position="23"/>
    </location>
</feature>
<dbReference type="PROSITE" id="PS00136">
    <property type="entry name" value="SUBTILASE_ASP"/>
    <property type="match status" value="1"/>
</dbReference>
<dbReference type="InterPro" id="IPR044060">
    <property type="entry name" value="Bacterial_rp_domain"/>
</dbReference>
<protein>
    <submittedName>
        <fullName evidence="10">Fe-S cluster biogenesis protein NfuA</fullName>
    </submittedName>
</protein>
<keyword evidence="3 5" id="KW-0378">Hydrolase</keyword>
<feature type="domain" description="Bacterial repeat" evidence="9">
    <location>
        <begin position="726"/>
        <end position="780"/>
    </location>
</feature>
<feature type="domain" description="Peptidase S8/S53" evidence="8">
    <location>
        <begin position="151"/>
        <end position="421"/>
    </location>
</feature>
<feature type="domain" description="Bacterial repeat" evidence="9">
    <location>
        <begin position="891"/>
        <end position="943"/>
    </location>
</feature>
<feature type="domain" description="Bacterial repeat" evidence="9">
    <location>
        <begin position="567"/>
        <end position="617"/>
    </location>
</feature>
<keyword evidence="11" id="KW-1185">Reference proteome</keyword>
<dbReference type="InterPro" id="IPR023827">
    <property type="entry name" value="Peptidase_S8_Asp-AS"/>
</dbReference>
<dbReference type="InterPro" id="IPR036852">
    <property type="entry name" value="Peptidase_S8/S53_dom_sf"/>
</dbReference>
<evidence type="ECO:0000256" key="4">
    <source>
        <dbReference type="ARBA" id="ARBA00022825"/>
    </source>
</evidence>
<organism evidence="10 11">
    <name type="scientific">Hydrogenophaga palleronii</name>
    <dbReference type="NCBI Taxonomy" id="65655"/>
    <lineage>
        <taxon>Bacteria</taxon>
        <taxon>Pseudomonadati</taxon>
        <taxon>Pseudomonadota</taxon>
        <taxon>Betaproteobacteria</taxon>
        <taxon>Burkholderiales</taxon>
        <taxon>Comamonadaceae</taxon>
        <taxon>Hydrogenophaga</taxon>
    </lineage>
</organism>
<dbReference type="InterPro" id="IPR023828">
    <property type="entry name" value="Peptidase_S8_Ser-AS"/>
</dbReference>
<comment type="caution">
    <text evidence="10">The sequence shown here is derived from an EMBL/GenBank/DDBJ whole genome shotgun (WGS) entry which is preliminary data.</text>
</comment>
<evidence type="ECO:0000313" key="10">
    <source>
        <dbReference type="EMBL" id="MDR7149610.1"/>
    </source>
</evidence>
<evidence type="ECO:0000259" key="9">
    <source>
        <dbReference type="Pfam" id="PF18998"/>
    </source>
</evidence>
<reference evidence="10 11" key="1">
    <citation type="submission" date="2023-07" db="EMBL/GenBank/DDBJ databases">
        <title>Sorghum-associated microbial communities from plants grown in Nebraska, USA.</title>
        <authorList>
            <person name="Schachtman D."/>
        </authorList>
    </citation>
    <scope>NUCLEOTIDE SEQUENCE [LARGE SCALE GENOMIC DNA]</scope>
    <source>
        <strain evidence="10 11">4249</strain>
    </source>
</reference>
<accession>A0ABU1WJY3</accession>
<dbReference type="PROSITE" id="PS00137">
    <property type="entry name" value="SUBTILASE_HIS"/>
    <property type="match status" value="1"/>
</dbReference>
<dbReference type="SUPFAM" id="SSF52743">
    <property type="entry name" value="Subtilisin-like"/>
    <property type="match status" value="1"/>
</dbReference>
<evidence type="ECO:0000256" key="6">
    <source>
        <dbReference type="RuleBase" id="RU003355"/>
    </source>
</evidence>
<evidence type="ECO:0000256" key="3">
    <source>
        <dbReference type="ARBA" id="ARBA00022801"/>
    </source>
</evidence>
<dbReference type="InterPro" id="IPR022398">
    <property type="entry name" value="Peptidase_S8_His-AS"/>
</dbReference>
<feature type="active site" description="Charge relay system" evidence="5">
    <location>
        <position position="216"/>
    </location>
</feature>
<dbReference type="InterPro" id="IPR015500">
    <property type="entry name" value="Peptidase_S8_subtilisin-rel"/>
</dbReference>
<dbReference type="InterPro" id="IPR050131">
    <property type="entry name" value="Peptidase_S8_subtilisin-like"/>
</dbReference>
<evidence type="ECO:0000256" key="1">
    <source>
        <dbReference type="ARBA" id="ARBA00011073"/>
    </source>
</evidence>
<dbReference type="Pfam" id="PF00082">
    <property type="entry name" value="Peptidase_S8"/>
    <property type="match status" value="1"/>
</dbReference>
<dbReference type="InterPro" id="IPR000209">
    <property type="entry name" value="Peptidase_S8/S53_dom"/>
</dbReference>
<evidence type="ECO:0000313" key="11">
    <source>
        <dbReference type="Proteomes" id="UP001265700"/>
    </source>
</evidence>
<dbReference type="PROSITE" id="PS51892">
    <property type="entry name" value="SUBTILASE"/>
    <property type="match status" value="1"/>
</dbReference>
<feature type="domain" description="Bacterial repeat" evidence="9">
    <location>
        <begin position="482"/>
        <end position="536"/>
    </location>
</feature>
<dbReference type="RefSeq" id="WP_310313953.1">
    <property type="nucleotide sequence ID" value="NZ_JAVDWU010000003.1"/>
</dbReference>
<evidence type="ECO:0000259" key="8">
    <source>
        <dbReference type="Pfam" id="PF00082"/>
    </source>
</evidence>
<keyword evidence="4 5" id="KW-0720">Serine protease</keyword>
<feature type="active site" description="Charge relay system" evidence="5">
    <location>
        <position position="160"/>
    </location>
</feature>
<feature type="domain" description="Bacterial repeat" evidence="9">
    <location>
        <begin position="808"/>
        <end position="861"/>
    </location>
</feature>
<dbReference type="PANTHER" id="PTHR43806">
    <property type="entry name" value="PEPTIDASE S8"/>
    <property type="match status" value="1"/>
</dbReference>
<dbReference type="Proteomes" id="UP001265700">
    <property type="component" value="Unassembled WGS sequence"/>
</dbReference>
<keyword evidence="2 5" id="KW-0645">Protease</keyword>
<evidence type="ECO:0000256" key="5">
    <source>
        <dbReference type="PROSITE-ProRule" id="PRU01240"/>
    </source>
</evidence>
<evidence type="ECO:0000256" key="7">
    <source>
        <dbReference type="SAM" id="SignalP"/>
    </source>
</evidence>
<comment type="similarity">
    <text evidence="1 5 6">Belongs to the peptidase S8 family.</text>
</comment>
<dbReference type="PRINTS" id="PR00723">
    <property type="entry name" value="SUBTILISIN"/>
</dbReference>
<sequence length="948" mass="95535">MPSPFPRRWLAAVVVLLATGAAAQTVPNADIERIASKAASPEGVRLIIGLNEPAEPEARLSPSAAALQRARIRAAQNSAISTLLGGTSAQVRTQFERQPHFVADVDANALARLRHSKLVRSIEEDVPVPRTLLESTPLVQAPEVWASGRTGTGWTVAVLDTGVDKNHAFLTGKVVSEACYSSNTSIAQSVCPGGVTASTAAGSGVHCSTDPNACRHGTHVAGIVAGSGGPNSTQGVAPGAKLISVQVFSHFPSYGTVLAYTSDIIRGLERVYALRDTHQIAAVNMSLGGGQYTSTCDAVNGATKFAIDNLRAAGIATVIASGNEGYKTAIASPACISSAISVGALCDVGPDNSACAQGAGGVASYSNIASFVSLLAPGSYIRSSVPGTGYASFNGTSMAAPHVAGAWAVMKQAQPGISVTEALAQFKNHGATVADTRPGGSVAGMKQMLMGFLATPERTLTVARSGTGSGLVSSAPAGVTCGGDCTETYADGSSVTLAATAATGSSFSGWSGACSGMGSCTLTMTDDRHVIATFTGQPQTLSVQRQGNGAGSVSSSPAGINCGSTCSVSLPYNSLVTLSPQAASGSRFTGWSGACSGTGSCTVTLSAAQQVTASFALQNHAVAVTKTGSGVVSSTTSALHCGKTCKSSQAHGSQLSLSATPSAGSVFMGWSGACTGTGSCSVPVNEATSVHAEFRKSHFTLNYRQLGKGLGTVSSDDGMFQCSRNCRSSMASTSSVTLLAQAAEGSYFAGWAGVCAGATTPSCTVSMEAARTVTATFHRITHALQTGAAGDGKGRITSLPKGVNCASECSRLFNSGTLVTLTARPAKGSLFAGWGGACAGNQSRSCEVLMSEARHVMAYFVPSHFALNVSKTGSGRGSVVSAEAGIHCGKTCGRRQPNGSTVTLTATPATGSVFSGWGGACTGSDSCTVTMTQAQHVTALFEPAVSSL</sequence>
<dbReference type="EMBL" id="JAVDWU010000003">
    <property type="protein sequence ID" value="MDR7149610.1"/>
    <property type="molecule type" value="Genomic_DNA"/>
</dbReference>
<feature type="domain" description="Bacterial repeat" evidence="9">
    <location>
        <begin position="621"/>
        <end position="696"/>
    </location>
</feature>
<name>A0ABU1WJY3_9BURK</name>
<feature type="active site" description="Charge relay system" evidence="5">
    <location>
        <position position="397"/>
    </location>
</feature>
<dbReference type="Pfam" id="PF18998">
    <property type="entry name" value="Flg_new_2"/>
    <property type="match status" value="6"/>
</dbReference>
<feature type="chain" id="PRO_5045842916" evidence="7">
    <location>
        <begin position="24"/>
        <end position="948"/>
    </location>
</feature>
<proteinExistence type="inferred from homology"/>
<evidence type="ECO:0000256" key="2">
    <source>
        <dbReference type="ARBA" id="ARBA00022670"/>
    </source>
</evidence>
<gene>
    <name evidence="10" type="ORF">J2W49_001565</name>
</gene>
<keyword evidence="7" id="KW-0732">Signal</keyword>
<dbReference type="Gene3D" id="3.40.50.200">
    <property type="entry name" value="Peptidase S8/S53 domain"/>
    <property type="match status" value="1"/>
</dbReference>